<dbReference type="GO" id="GO:0005525">
    <property type="term" value="F:GTP binding"/>
    <property type="evidence" value="ECO:0007669"/>
    <property type="project" value="UniProtKB-KW"/>
</dbReference>
<dbReference type="Proteomes" id="UP000789396">
    <property type="component" value="Unassembled WGS sequence"/>
</dbReference>
<evidence type="ECO:0000256" key="2">
    <source>
        <dbReference type="ARBA" id="ARBA00023134"/>
    </source>
</evidence>
<evidence type="ECO:0000256" key="1">
    <source>
        <dbReference type="ARBA" id="ARBA00022741"/>
    </source>
</evidence>
<evidence type="ECO:0000313" key="4">
    <source>
        <dbReference type="Proteomes" id="UP000789396"/>
    </source>
</evidence>
<sequence length="43" mass="4812">YLSKEYPTLAFHASVTNSFGKGSLIQLLRQFASLHSDKKQISV</sequence>
<feature type="non-terminal residue" evidence="3">
    <location>
        <position position="43"/>
    </location>
</feature>
<feature type="non-terminal residue" evidence="3">
    <location>
        <position position="1"/>
    </location>
</feature>
<keyword evidence="1" id="KW-0547">Nucleotide-binding</keyword>
<dbReference type="PANTHER" id="PTHR11089">
    <property type="entry name" value="GTP-BINDING PROTEIN-RELATED"/>
    <property type="match status" value="1"/>
</dbReference>
<gene>
    <name evidence="3" type="ORF">RFULGI_LOCUS19434</name>
</gene>
<proteinExistence type="predicted"/>
<keyword evidence="2" id="KW-0342">GTP-binding</keyword>
<dbReference type="InterPro" id="IPR050755">
    <property type="entry name" value="TRAFAC_YlqF/YawG_RiboMat"/>
</dbReference>
<reference evidence="3" key="1">
    <citation type="submission" date="2021-06" db="EMBL/GenBank/DDBJ databases">
        <authorList>
            <person name="Kallberg Y."/>
            <person name="Tangrot J."/>
            <person name="Rosling A."/>
        </authorList>
    </citation>
    <scope>NUCLEOTIDE SEQUENCE</scope>
    <source>
        <strain evidence="3">IN212</strain>
    </source>
</reference>
<accession>A0A9N9PEP2</accession>
<dbReference type="OrthoDB" id="444945at2759"/>
<dbReference type="PANTHER" id="PTHR11089:SF9">
    <property type="entry name" value="NUCLEOLAR GTP-BINDING PROTEIN 2"/>
    <property type="match status" value="1"/>
</dbReference>
<name>A0A9N9PEP2_9GLOM</name>
<keyword evidence="4" id="KW-1185">Reference proteome</keyword>
<comment type="caution">
    <text evidence="3">The sequence shown here is derived from an EMBL/GenBank/DDBJ whole genome shotgun (WGS) entry which is preliminary data.</text>
</comment>
<dbReference type="AlphaFoldDB" id="A0A9N9PEP2"/>
<dbReference type="GO" id="GO:0005730">
    <property type="term" value="C:nucleolus"/>
    <property type="evidence" value="ECO:0007669"/>
    <property type="project" value="TreeGrafter"/>
</dbReference>
<dbReference type="EMBL" id="CAJVPZ010096122">
    <property type="protein sequence ID" value="CAG8818609.1"/>
    <property type="molecule type" value="Genomic_DNA"/>
</dbReference>
<protein>
    <submittedName>
        <fullName evidence="3">1605_t:CDS:1</fullName>
    </submittedName>
</protein>
<evidence type="ECO:0000313" key="3">
    <source>
        <dbReference type="EMBL" id="CAG8818609.1"/>
    </source>
</evidence>
<organism evidence="3 4">
    <name type="scientific">Racocetra fulgida</name>
    <dbReference type="NCBI Taxonomy" id="60492"/>
    <lineage>
        <taxon>Eukaryota</taxon>
        <taxon>Fungi</taxon>
        <taxon>Fungi incertae sedis</taxon>
        <taxon>Mucoromycota</taxon>
        <taxon>Glomeromycotina</taxon>
        <taxon>Glomeromycetes</taxon>
        <taxon>Diversisporales</taxon>
        <taxon>Gigasporaceae</taxon>
        <taxon>Racocetra</taxon>
    </lineage>
</organism>